<sequence length="209" mass="23500">MGIPSSGVDVVILKRTTPSNRTYILRVLEKNLENLPVCDEFLKSFLIFSCATLLAPNSKLKGSHDLWDTIWDGDVGVQRNWAKFLLQHLEDGIREYRQKQPTYIRGCLMFLQAQEQPQSTTHMNVPFVASTSTTSDYATEVIEARVIDTSETMLRLASSLVRDVAALHSRHSGLEGISSVPCPEAEHQAEYQPIRETPIRQPSADEMDP</sequence>
<dbReference type="Proteomes" id="UP000288805">
    <property type="component" value="Unassembled WGS sequence"/>
</dbReference>
<proteinExistence type="predicted"/>
<evidence type="ECO:0000313" key="3">
    <source>
        <dbReference type="Proteomes" id="UP000288805"/>
    </source>
</evidence>
<dbReference type="AlphaFoldDB" id="A0A438BLJ2"/>
<comment type="caution">
    <text evidence="2">The sequence shown here is derived from an EMBL/GenBank/DDBJ whole genome shotgun (WGS) entry which is preliminary data.</text>
</comment>
<gene>
    <name evidence="2" type="ORF">CK203_085663</name>
</gene>
<reference evidence="2 3" key="1">
    <citation type="journal article" date="2018" name="PLoS Genet.">
        <title>Population sequencing reveals clonal diversity and ancestral inbreeding in the grapevine cultivar Chardonnay.</title>
        <authorList>
            <person name="Roach M.J."/>
            <person name="Johnson D.L."/>
            <person name="Bohlmann J."/>
            <person name="van Vuuren H.J."/>
            <person name="Jones S.J."/>
            <person name="Pretorius I.S."/>
            <person name="Schmidt S.A."/>
            <person name="Borneman A.R."/>
        </authorList>
    </citation>
    <scope>NUCLEOTIDE SEQUENCE [LARGE SCALE GENOMIC DNA]</scope>
    <source>
        <strain evidence="3">cv. Chardonnay</strain>
        <tissue evidence="2">Leaf</tissue>
    </source>
</reference>
<evidence type="ECO:0000256" key="1">
    <source>
        <dbReference type="SAM" id="MobiDB-lite"/>
    </source>
</evidence>
<dbReference type="PANTHER" id="PTHR34835:SF34">
    <property type="entry name" value="OS08G0555500 PROTEIN"/>
    <property type="match status" value="1"/>
</dbReference>
<organism evidence="2 3">
    <name type="scientific">Vitis vinifera</name>
    <name type="common">Grape</name>
    <dbReference type="NCBI Taxonomy" id="29760"/>
    <lineage>
        <taxon>Eukaryota</taxon>
        <taxon>Viridiplantae</taxon>
        <taxon>Streptophyta</taxon>
        <taxon>Embryophyta</taxon>
        <taxon>Tracheophyta</taxon>
        <taxon>Spermatophyta</taxon>
        <taxon>Magnoliopsida</taxon>
        <taxon>eudicotyledons</taxon>
        <taxon>Gunneridae</taxon>
        <taxon>Pentapetalae</taxon>
        <taxon>rosids</taxon>
        <taxon>Vitales</taxon>
        <taxon>Vitaceae</taxon>
        <taxon>Viteae</taxon>
        <taxon>Vitis</taxon>
    </lineage>
</organism>
<name>A0A438BLJ2_VITVI</name>
<dbReference type="PANTHER" id="PTHR34835">
    <property type="entry name" value="OS07G0283600 PROTEIN-RELATED"/>
    <property type="match status" value="1"/>
</dbReference>
<accession>A0A438BLJ2</accession>
<protein>
    <submittedName>
        <fullName evidence="2">Uncharacterized protein</fullName>
    </submittedName>
</protein>
<evidence type="ECO:0000313" key="2">
    <source>
        <dbReference type="EMBL" id="RVW11821.1"/>
    </source>
</evidence>
<feature type="region of interest" description="Disordered" evidence="1">
    <location>
        <begin position="175"/>
        <end position="209"/>
    </location>
</feature>
<dbReference type="EMBL" id="QGNW01002731">
    <property type="protein sequence ID" value="RVW11821.1"/>
    <property type="molecule type" value="Genomic_DNA"/>
</dbReference>